<name>A0ABM9JWD0_9RALS</name>
<reference evidence="2 3" key="1">
    <citation type="submission" date="2023-07" db="EMBL/GenBank/DDBJ databases">
        <authorList>
            <person name="Peeters C."/>
        </authorList>
    </citation>
    <scope>NUCLEOTIDE SEQUENCE [LARGE SCALE GENOMIC DNA]</scope>
    <source>
        <strain evidence="2 3">LMG 18095</strain>
    </source>
</reference>
<protein>
    <submittedName>
        <fullName evidence="2">Uncharacterized protein</fullName>
    </submittedName>
</protein>
<feature type="region of interest" description="Disordered" evidence="1">
    <location>
        <begin position="1"/>
        <end position="27"/>
    </location>
</feature>
<dbReference type="EMBL" id="CATZAR010000021">
    <property type="protein sequence ID" value="CAJ0806132.1"/>
    <property type="molecule type" value="Genomic_DNA"/>
</dbReference>
<dbReference type="Proteomes" id="UP001189773">
    <property type="component" value="Unassembled WGS sequence"/>
</dbReference>
<comment type="caution">
    <text evidence="2">The sequence shown here is derived from an EMBL/GenBank/DDBJ whole genome shotgun (WGS) entry which is preliminary data.</text>
</comment>
<accession>A0ABM9JWD0</accession>
<evidence type="ECO:0000256" key="1">
    <source>
        <dbReference type="SAM" id="MobiDB-lite"/>
    </source>
</evidence>
<evidence type="ECO:0000313" key="2">
    <source>
        <dbReference type="EMBL" id="CAJ0806132.1"/>
    </source>
</evidence>
<keyword evidence="3" id="KW-1185">Reference proteome</keyword>
<gene>
    <name evidence="2" type="ORF">LMG18095_04387</name>
</gene>
<organism evidence="2 3">
    <name type="scientific">Ralstonia thomasii</name>
    <dbReference type="NCBI Taxonomy" id="3058596"/>
    <lineage>
        <taxon>Bacteria</taxon>
        <taxon>Pseudomonadati</taxon>
        <taxon>Pseudomonadota</taxon>
        <taxon>Betaproteobacteria</taxon>
        <taxon>Burkholderiales</taxon>
        <taxon>Burkholderiaceae</taxon>
        <taxon>Ralstonia</taxon>
    </lineage>
</organism>
<proteinExistence type="predicted"/>
<evidence type="ECO:0000313" key="3">
    <source>
        <dbReference type="Proteomes" id="UP001189773"/>
    </source>
</evidence>
<sequence length="53" mass="5430">MEAVEDPEGTVEAPGSGPDDLADDSTDGTLCSCVAECWVLGEEETGEVGMPEV</sequence>